<dbReference type="EMBL" id="KE145363">
    <property type="protein sequence ID" value="EPE30527.1"/>
    <property type="molecule type" value="Genomic_DNA"/>
</dbReference>
<dbReference type="CDD" id="cd11062">
    <property type="entry name" value="CYP58-like"/>
    <property type="match status" value="1"/>
</dbReference>
<dbReference type="Pfam" id="PF00067">
    <property type="entry name" value="p450"/>
    <property type="match status" value="1"/>
</dbReference>
<dbReference type="OMA" id="ERWFNAT"/>
<feature type="binding site" description="axial binding residue" evidence="7">
    <location>
        <position position="457"/>
    </location>
    <ligand>
        <name>heme</name>
        <dbReference type="ChEBI" id="CHEBI:30413"/>
    </ligand>
    <ligandPart>
        <name>Fe</name>
        <dbReference type="ChEBI" id="CHEBI:18248"/>
    </ligandPart>
</feature>
<evidence type="ECO:0000256" key="7">
    <source>
        <dbReference type="PIRSR" id="PIRSR602401-1"/>
    </source>
</evidence>
<comment type="cofactor">
    <cofactor evidence="1 7">
        <name>heme</name>
        <dbReference type="ChEBI" id="CHEBI:30413"/>
    </cofactor>
</comment>
<dbReference type="STRING" id="1116229.S3CVT7"/>
<evidence type="ECO:0000256" key="6">
    <source>
        <dbReference type="ARBA" id="ARBA00023033"/>
    </source>
</evidence>
<evidence type="ECO:0000256" key="4">
    <source>
        <dbReference type="ARBA" id="ARBA00023002"/>
    </source>
</evidence>
<dbReference type="GO" id="GO:0004497">
    <property type="term" value="F:monooxygenase activity"/>
    <property type="evidence" value="ECO:0007669"/>
    <property type="project" value="UniProtKB-KW"/>
</dbReference>
<dbReference type="InterPro" id="IPR017972">
    <property type="entry name" value="Cyt_P450_CS"/>
</dbReference>
<dbReference type="SUPFAM" id="SSF48264">
    <property type="entry name" value="Cytochrome P450"/>
    <property type="match status" value="1"/>
</dbReference>
<sequence length="518" mass="57901">MWLTILTLLLIYTLALVIYRLYFHPLSSFPGPKLAAATKWYEAYYDLFVSGGGQFVFEVERMHEIYGTPPIHKPLIPKTHTTTGPIVRINPHELHIKDADWYEVLYTKYPTQRDKYRPAAEMAGAPLSAFGTSAHALHRKRKSAASPFYSTRAISGYEPAIRDFATRLSSAFQGVYETKGVVDTKTTFLAYASDLLCEIAFGGALGLMDDEIKAREWAETMESLALATPLVKQFTFLAGVGKLAPRWMLKYLGPGGRVLGLQFEMHDRAADFLKSKNSNPGDGDSKQRFLEVIHTSSLPPEEKGVEHLAQHAFGLLGAGGETLARVLSSTVFFILDTPEVHALLMQELRTTIPSPTDPIPDLKVLRTLPYLTAIIKESLRITSVVSSRQPLVSPTPLSYPPWVIPANTPTSLSTRDILNDPAIFSNPSTFNPSRWLDPNSASLEKYFVPFSKGSRSCPGFEIAYAELYITLSTLFRRFELELYDTIRERDVDFKRDFFLAGQSVEGRGVRVRVLGMCE</sequence>
<dbReference type="InterPro" id="IPR036396">
    <property type="entry name" value="Cyt_P450_sf"/>
</dbReference>
<dbReference type="Gene3D" id="1.10.630.10">
    <property type="entry name" value="Cytochrome P450"/>
    <property type="match status" value="1"/>
</dbReference>
<dbReference type="PRINTS" id="PR00463">
    <property type="entry name" value="EP450I"/>
</dbReference>
<keyword evidence="6 8" id="KW-0503">Monooxygenase</keyword>
<protein>
    <submittedName>
        <fullName evidence="9">Cytochrome P450</fullName>
    </submittedName>
</protein>
<dbReference type="PROSITE" id="PS00086">
    <property type="entry name" value="CYTOCHROME_P450"/>
    <property type="match status" value="1"/>
</dbReference>
<comment type="similarity">
    <text evidence="2 8">Belongs to the cytochrome P450 family.</text>
</comment>
<evidence type="ECO:0000256" key="2">
    <source>
        <dbReference type="ARBA" id="ARBA00010617"/>
    </source>
</evidence>
<proteinExistence type="inferred from homology"/>
<evidence type="ECO:0000313" key="10">
    <source>
        <dbReference type="Proteomes" id="UP000016922"/>
    </source>
</evidence>
<dbReference type="RefSeq" id="XP_008081938.1">
    <property type="nucleotide sequence ID" value="XM_008083747.1"/>
</dbReference>
<dbReference type="PRINTS" id="PR00385">
    <property type="entry name" value="P450"/>
</dbReference>
<reference evidence="9 10" key="1">
    <citation type="journal article" date="2013" name="BMC Genomics">
        <title>Genomics-driven discovery of the pneumocandin biosynthetic gene cluster in the fungus Glarea lozoyensis.</title>
        <authorList>
            <person name="Chen L."/>
            <person name="Yue Q."/>
            <person name="Zhang X."/>
            <person name="Xiang M."/>
            <person name="Wang C."/>
            <person name="Li S."/>
            <person name="Che Y."/>
            <person name="Ortiz-Lopez F.J."/>
            <person name="Bills G.F."/>
            <person name="Liu X."/>
            <person name="An Z."/>
        </authorList>
    </citation>
    <scope>NUCLEOTIDE SEQUENCE [LARGE SCALE GENOMIC DNA]</scope>
    <source>
        <strain evidence="10">ATCC 20868 / MF5171</strain>
    </source>
</reference>
<dbReference type="PANTHER" id="PTHR24305:SF157">
    <property type="entry name" value="N-ACETYLTRYPTOPHAN 6-HYDROXYLASE IVOC-RELATED"/>
    <property type="match status" value="1"/>
</dbReference>
<dbReference type="OrthoDB" id="3945418at2759"/>
<evidence type="ECO:0000256" key="1">
    <source>
        <dbReference type="ARBA" id="ARBA00001971"/>
    </source>
</evidence>
<evidence type="ECO:0000313" key="9">
    <source>
        <dbReference type="EMBL" id="EPE30527.1"/>
    </source>
</evidence>
<dbReference type="AlphaFoldDB" id="S3CVT7"/>
<dbReference type="Proteomes" id="UP000016922">
    <property type="component" value="Unassembled WGS sequence"/>
</dbReference>
<gene>
    <name evidence="9" type="ORF">GLAREA_03494</name>
</gene>
<dbReference type="GO" id="GO:0016705">
    <property type="term" value="F:oxidoreductase activity, acting on paired donors, with incorporation or reduction of molecular oxygen"/>
    <property type="evidence" value="ECO:0007669"/>
    <property type="project" value="InterPro"/>
</dbReference>
<dbReference type="InterPro" id="IPR050121">
    <property type="entry name" value="Cytochrome_P450_monoxygenase"/>
</dbReference>
<keyword evidence="7 8" id="KW-0349">Heme</keyword>
<accession>S3CVT7</accession>
<dbReference type="KEGG" id="glz:GLAREA_03494"/>
<name>S3CVT7_GLAL2</name>
<keyword evidence="4 8" id="KW-0560">Oxidoreductase</keyword>
<dbReference type="GeneID" id="19462549"/>
<organism evidence="9 10">
    <name type="scientific">Glarea lozoyensis (strain ATCC 20868 / MF5171)</name>
    <dbReference type="NCBI Taxonomy" id="1116229"/>
    <lineage>
        <taxon>Eukaryota</taxon>
        <taxon>Fungi</taxon>
        <taxon>Dikarya</taxon>
        <taxon>Ascomycota</taxon>
        <taxon>Pezizomycotina</taxon>
        <taxon>Leotiomycetes</taxon>
        <taxon>Helotiales</taxon>
        <taxon>Helotiaceae</taxon>
        <taxon>Glarea</taxon>
    </lineage>
</organism>
<keyword evidence="5 7" id="KW-0408">Iron</keyword>
<dbReference type="GO" id="GO:0020037">
    <property type="term" value="F:heme binding"/>
    <property type="evidence" value="ECO:0007669"/>
    <property type="project" value="InterPro"/>
</dbReference>
<dbReference type="InterPro" id="IPR001128">
    <property type="entry name" value="Cyt_P450"/>
</dbReference>
<dbReference type="HOGENOM" id="CLU_001570_14_4_1"/>
<evidence type="ECO:0000256" key="5">
    <source>
        <dbReference type="ARBA" id="ARBA00023004"/>
    </source>
</evidence>
<evidence type="ECO:0000256" key="3">
    <source>
        <dbReference type="ARBA" id="ARBA00022723"/>
    </source>
</evidence>
<evidence type="ECO:0000256" key="8">
    <source>
        <dbReference type="RuleBase" id="RU000461"/>
    </source>
</evidence>
<dbReference type="GO" id="GO:0005506">
    <property type="term" value="F:iron ion binding"/>
    <property type="evidence" value="ECO:0007669"/>
    <property type="project" value="InterPro"/>
</dbReference>
<dbReference type="eggNOG" id="KOG0156">
    <property type="taxonomic scope" value="Eukaryota"/>
</dbReference>
<dbReference type="InterPro" id="IPR002401">
    <property type="entry name" value="Cyt_P450_E_grp-I"/>
</dbReference>
<keyword evidence="3 7" id="KW-0479">Metal-binding</keyword>
<dbReference type="PANTHER" id="PTHR24305">
    <property type="entry name" value="CYTOCHROME P450"/>
    <property type="match status" value="1"/>
</dbReference>
<keyword evidence="10" id="KW-1185">Reference proteome</keyword>